<proteinExistence type="predicted"/>
<feature type="region of interest" description="Disordered" evidence="1">
    <location>
        <begin position="66"/>
        <end position="86"/>
    </location>
</feature>
<evidence type="ECO:0000313" key="3">
    <source>
        <dbReference type="EMBL" id="KXT01428.1"/>
    </source>
</evidence>
<evidence type="ECO:0000256" key="2">
    <source>
        <dbReference type="SAM" id="Phobius"/>
    </source>
</evidence>
<keyword evidence="2" id="KW-0812">Transmembrane</keyword>
<keyword evidence="4" id="KW-1185">Reference proteome</keyword>
<dbReference type="AlphaFoldDB" id="A0A139HG60"/>
<evidence type="ECO:0008006" key="5">
    <source>
        <dbReference type="Google" id="ProtNLM"/>
    </source>
</evidence>
<reference evidence="3 4" key="1">
    <citation type="submission" date="2015-07" db="EMBL/GenBank/DDBJ databases">
        <title>Comparative genomics of the Sigatoka disease complex on banana suggests a link between parallel evolutionary changes in Pseudocercospora fijiensis and Pseudocercospora eumusae and increased virulence on the banana host.</title>
        <authorList>
            <person name="Chang T.-C."/>
            <person name="Salvucci A."/>
            <person name="Crous P.W."/>
            <person name="Stergiopoulos I."/>
        </authorList>
    </citation>
    <scope>NUCLEOTIDE SEQUENCE [LARGE SCALE GENOMIC DNA]</scope>
    <source>
        <strain evidence="3 4">CBS 114824</strain>
    </source>
</reference>
<evidence type="ECO:0000313" key="4">
    <source>
        <dbReference type="Proteomes" id="UP000070133"/>
    </source>
</evidence>
<organism evidence="3 4">
    <name type="scientific">Pseudocercospora eumusae</name>
    <dbReference type="NCBI Taxonomy" id="321146"/>
    <lineage>
        <taxon>Eukaryota</taxon>
        <taxon>Fungi</taxon>
        <taxon>Dikarya</taxon>
        <taxon>Ascomycota</taxon>
        <taxon>Pezizomycotina</taxon>
        <taxon>Dothideomycetes</taxon>
        <taxon>Dothideomycetidae</taxon>
        <taxon>Mycosphaerellales</taxon>
        <taxon>Mycosphaerellaceae</taxon>
        <taxon>Pseudocercospora</taxon>
    </lineage>
</organism>
<dbReference type="Proteomes" id="UP000070133">
    <property type="component" value="Unassembled WGS sequence"/>
</dbReference>
<keyword evidence="2" id="KW-0472">Membrane</keyword>
<evidence type="ECO:0000256" key="1">
    <source>
        <dbReference type="SAM" id="MobiDB-lite"/>
    </source>
</evidence>
<gene>
    <name evidence="3" type="ORF">AC578_9507</name>
</gene>
<protein>
    <recommendedName>
        <fullName evidence="5">Copper transporter</fullName>
    </recommendedName>
</protein>
<feature type="compositionally biased region" description="Basic and acidic residues" evidence="1">
    <location>
        <begin position="68"/>
        <end position="78"/>
    </location>
</feature>
<comment type="caution">
    <text evidence="3">The sequence shown here is derived from an EMBL/GenBank/DDBJ whole genome shotgun (WGS) entry which is preliminary data.</text>
</comment>
<feature type="region of interest" description="Disordered" evidence="1">
    <location>
        <begin position="102"/>
        <end position="157"/>
    </location>
</feature>
<sequence length="253" mass="30030">MLSEQHSKRWHGHLRLPHHQILRLQQIPNHPLQSPLRSHDNHRHHRRRLAGKQTPIERCRYRITLRPNDSRHNRHAQDPPHSWQQRHPTYRLVFDLSIPRHNTTPLRLASPKHRRRHQKKMHNRRPHRRDVHRKCTSHHPPPPPSSHTNNPLHPKVIGPLMYSPSQAPLYHKGLLSSLSMFILVAILSGFICMYLNLLNLHHARRREELGKPRDLVDRSMLKVRGEEVLDEVEGDLALHDTTDLKNEDFIYVL</sequence>
<feature type="transmembrane region" description="Helical" evidence="2">
    <location>
        <begin position="174"/>
        <end position="197"/>
    </location>
</feature>
<dbReference type="EMBL" id="LFZN01000055">
    <property type="protein sequence ID" value="KXT01428.1"/>
    <property type="molecule type" value="Genomic_DNA"/>
</dbReference>
<name>A0A139HG60_9PEZI</name>
<dbReference type="OrthoDB" id="4454541at2759"/>
<accession>A0A139HG60</accession>
<feature type="compositionally biased region" description="Basic residues" evidence="1">
    <location>
        <begin position="110"/>
        <end position="137"/>
    </location>
</feature>
<keyword evidence="2" id="KW-1133">Transmembrane helix</keyword>